<dbReference type="InterPro" id="IPR009057">
    <property type="entry name" value="Homeodomain-like_sf"/>
</dbReference>
<protein>
    <submittedName>
        <fullName evidence="5">Unannotated protein</fullName>
    </submittedName>
</protein>
<dbReference type="GO" id="GO:0000976">
    <property type="term" value="F:transcription cis-regulatory region binding"/>
    <property type="evidence" value="ECO:0007669"/>
    <property type="project" value="TreeGrafter"/>
</dbReference>
<dbReference type="SUPFAM" id="SSF46689">
    <property type="entry name" value="Homeodomain-like"/>
    <property type="match status" value="1"/>
</dbReference>
<proteinExistence type="predicted"/>
<dbReference type="EMBL" id="CAFBMW010000081">
    <property type="protein sequence ID" value="CAB4967533.1"/>
    <property type="molecule type" value="Genomic_DNA"/>
</dbReference>
<dbReference type="AlphaFoldDB" id="A0A6J7LLC5"/>
<dbReference type="PRINTS" id="PR00455">
    <property type="entry name" value="HTHTETR"/>
</dbReference>
<sequence>MDGRTSRWQHRRPELLAAATEYVLDHGVADLTLRPLASGIGVTIATVIRHFGSKDQLVEAVVRGIHAQLLTDLHSDAALAGGDPERVLRTLWSRWLEPRRAREFALLFEIYALALRAPHDHAWFLATVVTDWLQPLKEALRGLGHSQPDADVLATAILALLRGLHLDLAATKDADRVTAAFDRTVGALALRTRSRAPDDV</sequence>
<organism evidence="5">
    <name type="scientific">freshwater metagenome</name>
    <dbReference type="NCBI Taxonomy" id="449393"/>
    <lineage>
        <taxon>unclassified sequences</taxon>
        <taxon>metagenomes</taxon>
        <taxon>ecological metagenomes</taxon>
    </lineage>
</organism>
<dbReference type="PROSITE" id="PS50977">
    <property type="entry name" value="HTH_TETR_2"/>
    <property type="match status" value="1"/>
</dbReference>
<evidence type="ECO:0000256" key="2">
    <source>
        <dbReference type="ARBA" id="ARBA00023125"/>
    </source>
</evidence>
<keyword evidence="1" id="KW-0805">Transcription regulation</keyword>
<keyword evidence="2" id="KW-0238">DNA-binding</keyword>
<reference evidence="5" key="1">
    <citation type="submission" date="2020-05" db="EMBL/GenBank/DDBJ databases">
        <authorList>
            <person name="Chiriac C."/>
            <person name="Salcher M."/>
            <person name="Ghai R."/>
            <person name="Kavagutti S V."/>
        </authorList>
    </citation>
    <scope>NUCLEOTIDE SEQUENCE</scope>
</reference>
<dbReference type="PANTHER" id="PTHR30055:SF234">
    <property type="entry name" value="HTH-TYPE TRANSCRIPTIONAL REGULATOR BETI"/>
    <property type="match status" value="1"/>
</dbReference>
<dbReference type="GO" id="GO:0003700">
    <property type="term" value="F:DNA-binding transcription factor activity"/>
    <property type="evidence" value="ECO:0007669"/>
    <property type="project" value="TreeGrafter"/>
</dbReference>
<evidence type="ECO:0000256" key="1">
    <source>
        <dbReference type="ARBA" id="ARBA00023015"/>
    </source>
</evidence>
<accession>A0A6J7LLC5</accession>
<evidence type="ECO:0000313" key="5">
    <source>
        <dbReference type="EMBL" id="CAB4967533.1"/>
    </source>
</evidence>
<dbReference type="Pfam" id="PF00440">
    <property type="entry name" value="TetR_N"/>
    <property type="match status" value="1"/>
</dbReference>
<dbReference type="Gene3D" id="1.10.357.10">
    <property type="entry name" value="Tetracycline Repressor, domain 2"/>
    <property type="match status" value="1"/>
</dbReference>
<name>A0A6J7LLC5_9ZZZZ</name>
<dbReference type="PANTHER" id="PTHR30055">
    <property type="entry name" value="HTH-TYPE TRANSCRIPTIONAL REGULATOR RUTR"/>
    <property type="match status" value="1"/>
</dbReference>
<dbReference type="InterPro" id="IPR001647">
    <property type="entry name" value="HTH_TetR"/>
</dbReference>
<gene>
    <name evidence="5" type="ORF">UFOPK3662_04031</name>
</gene>
<dbReference type="SUPFAM" id="SSF48498">
    <property type="entry name" value="Tetracyclin repressor-like, C-terminal domain"/>
    <property type="match status" value="1"/>
</dbReference>
<dbReference type="InterPro" id="IPR050109">
    <property type="entry name" value="HTH-type_TetR-like_transc_reg"/>
</dbReference>
<evidence type="ECO:0000259" key="4">
    <source>
        <dbReference type="PROSITE" id="PS50977"/>
    </source>
</evidence>
<evidence type="ECO:0000256" key="3">
    <source>
        <dbReference type="ARBA" id="ARBA00023163"/>
    </source>
</evidence>
<keyword evidence="3" id="KW-0804">Transcription</keyword>
<feature type="domain" description="HTH tetR-type" evidence="4">
    <location>
        <begin position="9"/>
        <end position="69"/>
    </location>
</feature>
<dbReference type="InterPro" id="IPR036271">
    <property type="entry name" value="Tet_transcr_reg_TetR-rel_C_sf"/>
</dbReference>